<name>A0A8T2L255_ASTMX</name>
<organism evidence="1 2">
    <name type="scientific">Astyanax mexicanus</name>
    <name type="common">Blind cave fish</name>
    <name type="synonym">Astyanax fasciatus mexicanus</name>
    <dbReference type="NCBI Taxonomy" id="7994"/>
    <lineage>
        <taxon>Eukaryota</taxon>
        <taxon>Metazoa</taxon>
        <taxon>Chordata</taxon>
        <taxon>Craniata</taxon>
        <taxon>Vertebrata</taxon>
        <taxon>Euteleostomi</taxon>
        <taxon>Actinopterygii</taxon>
        <taxon>Neopterygii</taxon>
        <taxon>Teleostei</taxon>
        <taxon>Ostariophysi</taxon>
        <taxon>Characiformes</taxon>
        <taxon>Characoidei</taxon>
        <taxon>Acestrorhamphidae</taxon>
        <taxon>Acestrorhamphinae</taxon>
        <taxon>Astyanax</taxon>
    </lineage>
</organism>
<proteinExistence type="predicted"/>
<dbReference type="Proteomes" id="UP000752171">
    <property type="component" value="Unassembled WGS sequence"/>
</dbReference>
<dbReference type="EMBL" id="JAICCE010000018">
    <property type="protein sequence ID" value="KAG9265154.1"/>
    <property type="molecule type" value="Genomic_DNA"/>
</dbReference>
<comment type="caution">
    <text evidence="1">The sequence shown here is derived from an EMBL/GenBank/DDBJ whole genome shotgun (WGS) entry which is preliminary data.</text>
</comment>
<dbReference type="AlphaFoldDB" id="A0A8T2L255"/>
<evidence type="ECO:0000313" key="2">
    <source>
        <dbReference type="Proteomes" id="UP000752171"/>
    </source>
</evidence>
<gene>
    <name evidence="1" type="ORF">AMEX_G21521</name>
</gene>
<accession>A0A8T2L255</accession>
<evidence type="ECO:0000313" key="1">
    <source>
        <dbReference type="EMBL" id="KAG9265154.1"/>
    </source>
</evidence>
<protein>
    <submittedName>
        <fullName evidence="1">Uncharacterized protein</fullName>
    </submittedName>
</protein>
<sequence length="219" mass="24337">MSLLESRVFSILEDLVEATVHSMARAEDESLLDQFKESHSLNEPAGIKAQLNAVLEMHIKEAVEKVCRLFSDNSAVLHLPLTENQTTQNNLKRKPKRLVKRHKSVTSRMRGSPEEIIAVASQSWREENSGDLDQPESLVASLSTEEQSNMNGSVMLIKEKEIPEQIQENAMDDETLQTKDEEQMIELINPGLVDVCIVTQAASPQSSHGSPCGCEQSTV</sequence>
<reference evidence="1 2" key="1">
    <citation type="submission" date="2021-07" db="EMBL/GenBank/DDBJ databases">
        <authorList>
            <person name="Imarazene B."/>
            <person name="Zahm M."/>
            <person name="Klopp C."/>
            <person name="Cabau C."/>
            <person name="Beille S."/>
            <person name="Jouanno E."/>
            <person name="Castinel A."/>
            <person name="Lluch J."/>
            <person name="Gil L."/>
            <person name="Kuchtly C."/>
            <person name="Lopez Roques C."/>
            <person name="Donnadieu C."/>
            <person name="Parrinello H."/>
            <person name="Journot L."/>
            <person name="Du K."/>
            <person name="Schartl M."/>
            <person name="Retaux S."/>
            <person name="Guiguen Y."/>
        </authorList>
    </citation>
    <scope>NUCLEOTIDE SEQUENCE [LARGE SCALE GENOMIC DNA]</scope>
    <source>
        <strain evidence="1">Pach_M1</strain>
        <tissue evidence="1">Testis</tissue>
    </source>
</reference>